<keyword evidence="7 11" id="KW-0862">Zinc</keyword>
<feature type="domain" description="Alpha-carbonic anhydrase" evidence="13">
    <location>
        <begin position="727"/>
        <end position="954"/>
    </location>
</feature>
<dbReference type="InterPro" id="IPR001148">
    <property type="entry name" value="CA_dom"/>
</dbReference>
<keyword evidence="8" id="KW-0325">Glycoprotein</keyword>
<dbReference type="Pfam" id="PF00194">
    <property type="entry name" value="Carb_anhydrase"/>
    <property type="match status" value="7"/>
</dbReference>
<dbReference type="GO" id="GO:0008270">
    <property type="term" value="F:zinc ion binding"/>
    <property type="evidence" value="ECO:0007669"/>
    <property type="project" value="UniProtKB-UniRule"/>
</dbReference>
<comment type="caution">
    <text evidence="14">The sequence shown here is derived from an EMBL/GenBank/DDBJ whole genome shotgun (WGS) entry which is preliminary data.</text>
</comment>
<dbReference type="Proteomes" id="UP000683360">
    <property type="component" value="Unassembled WGS sequence"/>
</dbReference>
<gene>
    <name evidence="14" type="ORF">MEDL_3414</name>
</gene>
<dbReference type="EC" id="4.2.1.1" evidence="4 11"/>
<comment type="cofactor">
    <cofactor evidence="11">
        <name>Zn(2+)</name>
        <dbReference type="ChEBI" id="CHEBI:29105"/>
    </cofactor>
</comment>
<reference evidence="14" key="1">
    <citation type="submission" date="2021-03" db="EMBL/GenBank/DDBJ databases">
        <authorList>
            <person name="Bekaert M."/>
        </authorList>
    </citation>
    <scope>NUCLEOTIDE SEQUENCE</scope>
</reference>
<evidence type="ECO:0000256" key="10">
    <source>
        <dbReference type="ARBA" id="ARBA00048348"/>
    </source>
</evidence>
<feature type="compositionally biased region" description="Basic residues" evidence="12">
    <location>
        <begin position="372"/>
        <end position="382"/>
    </location>
</feature>
<dbReference type="Gene3D" id="3.10.200.10">
    <property type="entry name" value="Alpha carbonic anhydrase"/>
    <property type="match status" value="7"/>
</dbReference>
<dbReference type="SMART" id="SM01057">
    <property type="entry name" value="Carb_anhydrase"/>
    <property type="match status" value="4"/>
</dbReference>
<feature type="domain" description="Alpha-carbonic anhydrase" evidence="13">
    <location>
        <begin position="1021"/>
        <end position="1248"/>
    </location>
</feature>
<organism evidence="14 15">
    <name type="scientific">Mytilus edulis</name>
    <name type="common">Blue mussel</name>
    <dbReference type="NCBI Taxonomy" id="6550"/>
    <lineage>
        <taxon>Eukaryota</taxon>
        <taxon>Metazoa</taxon>
        <taxon>Spiralia</taxon>
        <taxon>Lophotrochozoa</taxon>
        <taxon>Mollusca</taxon>
        <taxon>Bivalvia</taxon>
        <taxon>Autobranchia</taxon>
        <taxon>Pteriomorphia</taxon>
        <taxon>Mytilida</taxon>
        <taxon>Mytiloidea</taxon>
        <taxon>Mytilidae</taxon>
        <taxon>Mytilinae</taxon>
        <taxon>Mytilus</taxon>
    </lineage>
</organism>
<dbReference type="FunFam" id="3.10.200.10:FF:000003">
    <property type="entry name" value="Carbonic anhydrase 12"/>
    <property type="match status" value="1"/>
</dbReference>
<dbReference type="PANTHER" id="PTHR18952">
    <property type="entry name" value="CARBONIC ANHYDRASE"/>
    <property type="match status" value="1"/>
</dbReference>
<keyword evidence="15" id="KW-1185">Reference proteome</keyword>
<evidence type="ECO:0000256" key="11">
    <source>
        <dbReference type="RuleBase" id="RU367011"/>
    </source>
</evidence>
<dbReference type="GO" id="GO:0004089">
    <property type="term" value="F:carbonate dehydratase activity"/>
    <property type="evidence" value="ECO:0007669"/>
    <property type="project" value="UniProtKB-UniRule"/>
</dbReference>
<dbReference type="PROSITE" id="PS51144">
    <property type="entry name" value="ALPHA_CA_2"/>
    <property type="match status" value="4"/>
</dbReference>
<evidence type="ECO:0000256" key="5">
    <source>
        <dbReference type="ARBA" id="ARBA00022525"/>
    </source>
</evidence>
<dbReference type="GO" id="GO:0005576">
    <property type="term" value="C:extracellular region"/>
    <property type="evidence" value="ECO:0007669"/>
    <property type="project" value="UniProtKB-SubCell"/>
</dbReference>
<feature type="domain" description="Alpha-carbonic anhydrase" evidence="13">
    <location>
        <begin position="498"/>
        <end position="725"/>
    </location>
</feature>
<dbReference type="OrthoDB" id="429145at2759"/>
<keyword evidence="9 11" id="KW-0456">Lyase</keyword>
<comment type="similarity">
    <text evidence="3 11">Belongs to the alpha-carbonic anhydrase family.</text>
</comment>
<dbReference type="InterPro" id="IPR018338">
    <property type="entry name" value="Carbonic_anhydrase_a-class_CS"/>
</dbReference>
<dbReference type="EMBL" id="CAJPWZ010000192">
    <property type="protein sequence ID" value="CAG2187981.1"/>
    <property type="molecule type" value="Genomic_DNA"/>
</dbReference>
<feature type="region of interest" description="Disordered" evidence="12">
    <location>
        <begin position="372"/>
        <end position="392"/>
    </location>
</feature>
<name>A0A8S3PWJ2_MYTED</name>
<dbReference type="InterPro" id="IPR023561">
    <property type="entry name" value="Carbonic_anhydrase_a-class"/>
</dbReference>
<evidence type="ECO:0000259" key="13">
    <source>
        <dbReference type="PROSITE" id="PS51144"/>
    </source>
</evidence>
<evidence type="ECO:0000256" key="3">
    <source>
        <dbReference type="ARBA" id="ARBA00010718"/>
    </source>
</evidence>
<evidence type="ECO:0000313" key="14">
    <source>
        <dbReference type="EMBL" id="CAG2187981.1"/>
    </source>
</evidence>
<comment type="catalytic activity">
    <reaction evidence="10 11">
        <text>hydrogencarbonate + H(+) = CO2 + H2O</text>
        <dbReference type="Rhea" id="RHEA:10748"/>
        <dbReference type="ChEBI" id="CHEBI:15377"/>
        <dbReference type="ChEBI" id="CHEBI:15378"/>
        <dbReference type="ChEBI" id="CHEBI:16526"/>
        <dbReference type="ChEBI" id="CHEBI:17544"/>
        <dbReference type="EC" id="4.2.1.1"/>
    </reaction>
</comment>
<dbReference type="InterPro" id="IPR036398">
    <property type="entry name" value="CA_dom_sf"/>
</dbReference>
<feature type="compositionally biased region" description="Polar residues" evidence="12">
    <location>
        <begin position="383"/>
        <end position="392"/>
    </location>
</feature>
<sequence>MLELPAGFESVFKIGEFSIRQIKGNAHSMVFGVIWVLTKKIIKDSKGQRYRWYNESDSALIRWTLTRHLLAPFSNAMNNRAAPQSWPRLYPECSGRRQSPINIDTTQVVLDTTLEQFDFSNINTIHDSRMTIVNHGKTVEVEVLDDNCFITGGGLHGRYIVKQFHFHWGNADHRGSEHDVNGKQFPMEMHIVSYSSRFRQYEDALNSTGALAVISFLIDVNMFRHFIKTIKLLIGAANTMFDEICDYFAQIIREDDNVTMSLFSMTSLFPSPHDVYYRYYGSLTTPPCHESVIWTVFKSPISISKQQINLFRFLGNRHINKHRDLADNFRPLQALYGRKVYTNNIRGMPSRRGPKPRSRIVKITTTKYKAAKPRRMLPKTSRRQSNVSTSRKPTIRELYPKTNSITIRNKKSLDKYINKLSNQLKTELRGVDGDGIVNGKQLRNLSPVFALYDKHVIRIPYTNKLFLTNKYGISSNRYHKSKKVQQRRKYSSMIHQRNMWGYQDGIPPAEWPREYRTCGGRRQSPIDIQTSQIVVNERLGRFDLSDLNMINNIRLTLKNNGHTVEVDVEGRNNLAVIGGGLPGPYLVKQFHFHWGSQDSRGSEHDINGRFFPMEVGADNPAFDEMISHMNEVQHKDDHVEIQAFPLGSLFPRSTDVFYRYYGGLTTPPCYESVIWTIFQEHIRISERQINQFRHLGDRHFVRFRGLSDNYRPTQPLNGRYVYTNTPMGYQYRREAPAEWPREYRTCGGRRQSPIDIQTNRVRLNQRLGRFNLRDLNNINNIRLTLKNNGRTAEVDVEGRNNRLVVNGGGLPGPYTVQQFHFHWGSQDSRGSEHDINGRFFPMEIGPHNPAFDELIGHMSDIRHKDDHLDIQTFSLRSLFPRSTKVFYRYYGGLTTPQCFESVIWTIFQEHIRISEGQINQFRRLGDRHFLRFRPLSDNFRPTQPLNGRCVYTNDRRGYRYQRKGTFGKQPQQPVPAQNRPFVNRPQYMTHACLRMIGINALASILFSVCSSFFMVKADGGNSWGYQDGIPPSQWPIEYRTCGGRRQSPVHIEMKDVVLNQQLGAFDLNDINVINNIRLTLKNNGHTVEVDVEGRNNLLVTGGGLPGPFMVKQFHFHWGSADNRGSEHDISGRYFPMEIGDHNPVFDEMIGHMNDVRHRDDHVEIQTFSLSSLFPRSTEVFYRYYGGLTTPPCYESVVWTIFQEHIRISQAQINEFRRLGDRYFRRFRTLSDNFRPTQPISGRYVYTNHPRGLQYRREGSFPRQPLLEEVSGRVSRQPIQTIATRTFLRQPIQNTIGRMIPKQHMQRNHVRNIQRHNVQRNFTKNIPRQLVQRQLTRNIERQQMWSNFSQKCHGNLSNRMLKDKFQGSLLEVD</sequence>
<evidence type="ECO:0000313" key="15">
    <source>
        <dbReference type="Proteomes" id="UP000683360"/>
    </source>
</evidence>
<dbReference type="PANTHER" id="PTHR18952:SF265">
    <property type="entry name" value="CARBONIC ANHYDRASE"/>
    <property type="match status" value="1"/>
</dbReference>
<evidence type="ECO:0000256" key="12">
    <source>
        <dbReference type="SAM" id="MobiDB-lite"/>
    </source>
</evidence>
<dbReference type="PROSITE" id="PS00162">
    <property type="entry name" value="ALPHA_CA_1"/>
    <property type="match status" value="1"/>
</dbReference>
<comment type="function">
    <text evidence="1 11">Reversible hydration of carbon dioxide.</text>
</comment>
<evidence type="ECO:0000256" key="4">
    <source>
        <dbReference type="ARBA" id="ARBA00012925"/>
    </source>
</evidence>
<keyword evidence="5" id="KW-0964">Secreted</keyword>
<dbReference type="GO" id="GO:0005886">
    <property type="term" value="C:plasma membrane"/>
    <property type="evidence" value="ECO:0007669"/>
    <property type="project" value="TreeGrafter"/>
</dbReference>
<dbReference type="CDD" id="cd00326">
    <property type="entry name" value="alpha_CA"/>
    <property type="match status" value="4"/>
</dbReference>
<feature type="domain" description="Alpha-carbonic anhydrase" evidence="13">
    <location>
        <begin position="71"/>
        <end position="344"/>
    </location>
</feature>
<evidence type="ECO:0000256" key="1">
    <source>
        <dbReference type="ARBA" id="ARBA00002904"/>
    </source>
</evidence>
<evidence type="ECO:0000256" key="6">
    <source>
        <dbReference type="ARBA" id="ARBA00022723"/>
    </source>
</evidence>
<proteinExistence type="inferred from homology"/>
<protein>
    <recommendedName>
        <fullName evidence="4 11">Carbonic anhydrase</fullName>
        <ecNumber evidence="4 11">4.2.1.1</ecNumber>
    </recommendedName>
</protein>
<evidence type="ECO:0000256" key="9">
    <source>
        <dbReference type="ARBA" id="ARBA00023239"/>
    </source>
</evidence>
<evidence type="ECO:0000256" key="8">
    <source>
        <dbReference type="ARBA" id="ARBA00023180"/>
    </source>
</evidence>
<keyword evidence="6 11" id="KW-0479">Metal-binding</keyword>
<evidence type="ECO:0000256" key="2">
    <source>
        <dbReference type="ARBA" id="ARBA00004613"/>
    </source>
</evidence>
<dbReference type="SUPFAM" id="SSF51069">
    <property type="entry name" value="Carbonic anhydrase"/>
    <property type="match status" value="4"/>
</dbReference>
<accession>A0A8S3PWJ2</accession>
<evidence type="ECO:0000256" key="7">
    <source>
        <dbReference type="ARBA" id="ARBA00022833"/>
    </source>
</evidence>
<comment type="subcellular location">
    <subcellularLocation>
        <location evidence="2">Secreted</location>
    </subcellularLocation>
</comment>